<dbReference type="InterPro" id="IPR006041">
    <property type="entry name" value="Pollen_Ole_e1_allergen"/>
</dbReference>
<keyword evidence="2" id="KW-1015">Disulfide bond</keyword>
<name>A0A8K0HZF7_COCNU</name>
<organism evidence="4 5">
    <name type="scientific">Cocos nucifera</name>
    <name type="common">Coconut palm</name>
    <dbReference type="NCBI Taxonomy" id="13894"/>
    <lineage>
        <taxon>Eukaryota</taxon>
        <taxon>Viridiplantae</taxon>
        <taxon>Streptophyta</taxon>
        <taxon>Embryophyta</taxon>
        <taxon>Tracheophyta</taxon>
        <taxon>Spermatophyta</taxon>
        <taxon>Magnoliopsida</taxon>
        <taxon>Liliopsida</taxon>
        <taxon>Arecaceae</taxon>
        <taxon>Arecoideae</taxon>
        <taxon>Cocoseae</taxon>
        <taxon>Attaleinae</taxon>
        <taxon>Cocos</taxon>
    </lineage>
</organism>
<reference evidence="4" key="2">
    <citation type="submission" date="2019-07" db="EMBL/GenBank/DDBJ databases">
        <authorList>
            <person name="Yang Y."/>
            <person name="Bocs S."/>
            <person name="Baudouin L."/>
        </authorList>
    </citation>
    <scope>NUCLEOTIDE SEQUENCE</scope>
    <source>
        <tissue evidence="4">Spear leaf of Hainan Tall coconut</tissue>
    </source>
</reference>
<evidence type="ECO:0000256" key="3">
    <source>
        <dbReference type="SAM" id="SignalP"/>
    </source>
</evidence>
<feature type="chain" id="PRO_5035469419" evidence="3">
    <location>
        <begin position="30"/>
        <end position="177"/>
    </location>
</feature>
<dbReference type="Proteomes" id="UP000797356">
    <property type="component" value="Chromosome 2"/>
</dbReference>
<sequence length="177" mass="19163">MAKNQIPTFAAWAVAAVAVAFFLPAAVSGARDVKAATNKGFVVQGRVFCDTCRAGFETPKTTYIAGAKVRVECRSRTTGAKTCSFDGVTDRSGTYNILVADEHEHENCEAVLVSSPVRGCSKMLEGRERARVFLTHNNGIASTKRFANSLGFQKDIALAGCGQLLKMYQQYENEVQV</sequence>
<dbReference type="PANTHER" id="PTHR31614">
    <property type="entry name" value="PROTEIN DOWNSTREAM OF FLC-RELATED"/>
    <property type="match status" value="1"/>
</dbReference>
<dbReference type="AlphaFoldDB" id="A0A8K0HZF7"/>
<dbReference type="PANTHER" id="PTHR31614:SF5">
    <property type="entry name" value="ALLERGEN-LIKE PROTEIN BRSN20"/>
    <property type="match status" value="1"/>
</dbReference>
<dbReference type="Pfam" id="PF01190">
    <property type="entry name" value="Pollen_Ole_e_1"/>
    <property type="match status" value="1"/>
</dbReference>
<reference evidence="4" key="1">
    <citation type="journal article" date="2017" name="Gigascience">
        <title>The genome draft of coconut (Cocos nucifera).</title>
        <authorList>
            <person name="Xiao Y."/>
            <person name="Xu P."/>
            <person name="Fan H."/>
            <person name="Baudouin L."/>
            <person name="Xia W."/>
            <person name="Bocs S."/>
            <person name="Xu J."/>
            <person name="Li Q."/>
            <person name="Guo A."/>
            <person name="Zhou L."/>
            <person name="Li J."/>
            <person name="Wu Y."/>
            <person name="Ma Z."/>
            <person name="Armero A."/>
            <person name="Issali A.E."/>
            <person name="Liu N."/>
            <person name="Peng M."/>
            <person name="Yang Y."/>
        </authorList>
    </citation>
    <scope>NUCLEOTIDE SEQUENCE</scope>
    <source>
        <tissue evidence="4">Spear leaf of Hainan Tall coconut</tissue>
    </source>
</reference>
<dbReference type="EMBL" id="CM017873">
    <property type="protein sequence ID" value="KAG1330767.1"/>
    <property type="molecule type" value="Genomic_DNA"/>
</dbReference>
<evidence type="ECO:0000313" key="4">
    <source>
        <dbReference type="EMBL" id="KAG1330767.1"/>
    </source>
</evidence>
<comment type="caution">
    <text evidence="4">The sequence shown here is derived from an EMBL/GenBank/DDBJ whole genome shotgun (WGS) entry which is preliminary data.</text>
</comment>
<protein>
    <submittedName>
        <fullName evidence="4">Pollen-specific protein C13</fullName>
    </submittedName>
</protein>
<comment type="similarity">
    <text evidence="1">Belongs to the Ole e I family.</text>
</comment>
<accession>A0A8K0HZF7</accession>
<gene>
    <name evidence="4" type="ORF">COCNU_02G007350</name>
</gene>
<dbReference type="OrthoDB" id="1896520at2759"/>
<feature type="signal peptide" evidence="3">
    <location>
        <begin position="1"/>
        <end position="29"/>
    </location>
</feature>
<evidence type="ECO:0000256" key="1">
    <source>
        <dbReference type="ARBA" id="ARBA00010049"/>
    </source>
</evidence>
<keyword evidence="3" id="KW-0732">Signal</keyword>
<proteinExistence type="inferred from homology"/>
<evidence type="ECO:0000256" key="2">
    <source>
        <dbReference type="ARBA" id="ARBA00023157"/>
    </source>
</evidence>
<keyword evidence="5" id="KW-1185">Reference proteome</keyword>
<evidence type="ECO:0000313" key="5">
    <source>
        <dbReference type="Proteomes" id="UP000797356"/>
    </source>
</evidence>